<dbReference type="InterPro" id="IPR052350">
    <property type="entry name" value="Metallo-dep_Lactonases"/>
</dbReference>
<dbReference type="SUPFAM" id="SSF51556">
    <property type="entry name" value="Metallo-dependent hydrolases"/>
    <property type="match status" value="1"/>
</dbReference>
<evidence type="ECO:0000313" key="4">
    <source>
        <dbReference type="Proteomes" id="UP000274661"/>
    </source>
</evidence>
<name>A0A429VC98_9SPHN</name>
<dbReference type="OrthoDB" id="9787654at2"/>
<dbReference type="PANTHER" id="PTHR43569">
    <property type="entry name" value="AMIDOHYDROLASE"/>
    <property type="match status" value="1"/>
</dbReference>
<dbReference type="Gene3D" id="3.20.20.140">
    <property type="entry name" value="Metal-dependent hydrolases"/>
    <property type="match status" value="1"/>
</dbReference>
<comment type="similarity">
    <text evidence="1">Belongs to the metallo-dependent hydrolases superfamily.</text>
</comment>
<dbReference type="PANTHER" id="PTHR43569:SF2">
    <property type="entry name" value="AMIDOHYDROLASE-RELATED DOMAIN-CONTAINING PROTEIN"/>
    <property type="match status" value="1"/>
</dbReference>
<feature type="domain" description="Amidohydrolase-related" evidence="2">
    <location>
        <begin position="8"/>
        <end position="278"/>
    </location>
</feature>
<proteinExistence type="inferred from homology"/>
<sequence>MSEAGSRIDAHQHFWTLARGDYHWLGPELAIHRDYGPADLAPHLSRHNIGRTILVQAAPTLAETRFLLDLARATPFVAGVVGWFDFEAPDASEQLTRLATDPLLRGVRPMLQDIADEGWILRPAFESLLRKLARRDLAFDALITPRHLTILPKLLDRHPGLRIVIDHGAKPAIENGGLGTWASGMRALADYPELRVKLSGLVTEAGPDWNVERLRPYVDVLLDCFGPNRLMWGSDWPVLELAASYDRWCEATDRLLDPLATAERTAILGGTAERFYRLP</sequence>
<organism evidence="3 4">
    <name type="scientific">Sphingomonas ginkgonis</name>
    <dbReference type="NCBI Taxonomy" id="2315330"/>
    <lineage>
        <taxon>Bacteria</taxon>
        <taxon>Pseudomonadati</taxon>
        <taxon>Pseudomonadota</taxon>
        <taxon>Alphaproteobacteria</taxon>
        <taxon>Sphingomonadales</taxon>
        <taxon>Sphingomonadaceae</taxon>
        <taxon>Sphingomonas</taxon>
    </lineage>
</organism>
<evidence type="ECO:0000313" key="3">
    <source>
        <dbReference type="EMBL" id="RST31517.1"/>
    </source>
</evidence>
<dbReference type="Proteomes" id="UP000274661">
    <property type="component" value="Unassembled WGS sequence"/>
</dbReference>
<keyword evidence="3" id="KW-0378">Hydrolase</keyword>
<gene>
    <name evidence="3" type="ORF">HMF7854_12200</name>
</gene>
<dbReference type="RefSeq" id="WP_126719345.1">
    <property type="nucleotide sequence ID" value="NZ_RWJF01000001.1"/>
</dbReference>
<protein>
    <submittedName>
        <fullName evidence="3">Amidohydrolase</fullName>
    </submittedName>
</protein>
<dbReference type="AlphaFoldDB" id="A0A429VC98"/>
<keyword evidence="4" id="KW-1185">Reference proteome</keyword>
<evidence type="ECO:0000256" key="1">
    <source>
        <dbReference type="ARBA" id="ARBA00038310"/>
    </source>
</evidence>
<reference evidence="3 4" key="1">
    <citation type="submission" date="2018-12" db="EMBL/GenBank/DDBJ databases">
        <title>Sphingomonas sp. HMF7854 Genome sequencing and assembly.</title>
        <authorList>
            <person name="Cha I."/>
            <person name="Kang H."/>
            <person name="Kim H."/>
            <person name="Kang J."/>
            <person name="Joh K."/>
        </authorList>
    </citation>
    <scope>NUCLEOTIDE SEQUENCE [LARGE SCALE GENOMIC DNA]</scope>
    <source>
        <strain evidence="3 4">HMF7854</strain>
    </source>
</reference>
<dbReference type="Pfam" id="PF04909">
    <property type="entry name" value="Amidohydro_2"/>
    <property type="match status" value="1"/>
</dbReference>
<evidence type="ECO:0000259" key="2">
    <source>
        <dbReference type="Pfam" id="PF04909"/>
    </source>
</evidence>
<dbReference type="InterPro" id="IPR032466">
    <property type="entry name" value="Metal_Hydrolase"/>
</dbReference>
<dbReference type="GO" id="GO:0016787">
    <property type="term" value="F:hydrolase activity"/>
    <property type="evidence" value="ECO:0007669"/>
    <property type="project" value="UniProtKB-KW"/>
</dbReference>
<accession>A0A429VC98</accession>
<comment type="caution">
    <text evidence="3">The sequence shown here is derived from an EMBL/GenBank/DDBJ whole genome shotgun (WGS) entry which is preliminary data.</text>
</comment>
<dbReference type="EMBL" id="RWJF01000001">
    <property type="protein sequence ID" value="RST31517.1"/>
    <property type="molecule type" value="Genomic_DNA"/>
</dbReference>
<dbReference type="InterPro" id="IPR006680">
    <property type="entry name" value="Amidohydro-rel"/>
</dbReference>